<organism evidence="6 7">
    <name type="scientific">Pseudogemmobacter faecipullorum</name>
    <dbReference type="NCBI Taxonomy" id="2755041"/>
    <lineage>
        <taxon>Bacteria</taxon>
        <taxon>Pseudomonadati</taxon>
        <taxon>Pseudomonadota</taxon>
        <taxon>Alphaproteobacteria</taxon>
        <taxon>Rhodobacterales</taxon>
        <taxon>Paracoccaceae</taxon>
        <taxon>Pseudogemmobacter</taxon>
    </lineage>
</organism>
<dbReference type="InterPro" id="IPR036388">
    <property type="entry name" value="WH-like_DNA-bd_sf"/>
</dbReference>
<name>A0ABS8CQM3_9RHOB</name>
<dbReference type="EMBL" id="JACDXX010000013">
    <property type="protein sequence ID" value="MCB5411140.1"/>
    <property type="molecule type" value="Genomic_DNA"/>
</dbReference>
<dbReference type="Gene3D" id="3.40.190.10">
    <property type="entry name" value="Periplasmic binding protein-like II"/>
    <property type="match status" value="2"/>
</dbReference>
<dbReference type="PANTHER" id="PTHR30579">
    <property type="entry name" value="TRANSCRIPTIONAL REGULATOR"/>
    <property type="match status" value="1"/>
</dbReference>
<keyword evidence="3" id="KW-0238">DNA-binding</keyword>
<evidence type="ECO:0000256" key="1">
    <source>
        <dbReference type="ARBA" id="ARBA00009437"/>
    </source>
</evidence>
<dbReference type="PRINTS" id="PR00039">
    <property type="entry name" value="HTHLYSR"/>
</dbReference>
<dbReference type="PANTHER" id="PTHR30579:SF7">
    <property type="entry name" value="HTH-TYPE TRANSCRIPTIONAL REGULATOR LRHA-RELATED"/>
    <property type="match status" value="1"/>
</dbReference>
<keyword evidence="4" id="KW-0804">Transcription</keyword>
<feature type="domain" description="HTH lysR-type" evidence="5">
    <location>
        <begin position="9"/>
        <end position="66"/>
    </location>
</feature>
<protein>
    <submittedName>
        <fullName evidence="6">LysR family transcriptional regulator</fullName>
    </submittedName>
</protein>
<dbReference type="Proteomes" id="UP001198571">
    <property type="component" value="Unassembled WGS sequence"/>
</dbReference>
<dbReference type="Gene3D" id="1.10.10.10">
    <property type="entry name" value="Winged helix-like DNA-binding domain superfamily/Winged helix DNA-binding domain"/>
    <property type="match status" value="1"/>
</dbReference>
<reference evidence="6 7" key="1">
    <citation type="submission" date="2020-07" db="EMBL/GenBank/DDBJ databases">
        <title>Pseudogemmobacter sp. nov., isolated from poultry manure in Taiwan.</title>
        <authorList>
            <person name="Lin S.-Y."/>
            <person name="Tang Y.-S."/>
            <person name="Young C.-C."/>
        </authorList>
    </citation>
    <scope>NUCLEOTIDE SEQUENCE [LARGE SCALE GENOMIC DNA]</scope>
    <source>
        <strain evidence="6 7">CC-YST710</strain>
    </source>
</reference>
<dbReference type="InterPro" id="IPR000847">
    <property type="entry name" value="LysR_HTH_N"/>
</dbReference>
<evidence type="ECO:0000313" key="7">
    <source>
        <dbReference type="Proteomes" id="UP001198571"/>
    </source>
</evidence>
<comment type="caution">
    <text evidence="6">The sequence shown here is derived from an EMBL/GenBank/DDBJ whole genome shotgun (WGS) entry which is preliminary data.</text>
</comment>
<dbReference type="SUPFAM" id="SSF53850">
    <property type="entry name" value="Periplasmic binding protein-like II"/>
    <property type="match status" value="1"/>
</dbReference>
<keyword evidence="2" id="KW-0805">Transcription regulation</keyword>
<dbReference type="Pfam" id="PF00126">
    <property type="entry name" value="HTH_1"/>
    <property type="match status" value="1"/>
</dbReference>
<evidence type="ECO:0000313" key="6">
    <source>
        <dbReference type="EMBL" id="MCB5411140.1"/>
    </source>
</evidence>
<evidence type="ECO:0000256" key="2">
    <source>
        <dbReference type="ARBA" id="ARBA00023015"/>
    </source>
</evidence>
<dbReference type="Pfam" id="PF03466">
    <property type="entry name" value="LysR_substrate"/>
    <property type="match status" value="1"/>
</dbReference>
<sequence>MRAMARIPLESDLMRGFLAVAETGSVTIAAARLGRTQSAVSLLIKRLEENLGQPLFERLARGVRLTPRGEQLLPYALRVTSLLDEAALALREKPLIGPVRVGIPDEYSSSILPRALAAFDERHEGLQVSVICDHAERQLEALEEDRLDLAVIHDTSYFLEGELLGVDPAVWVTSTLHNQHLRSPVPVALYRDSGWCRDFAQPSLTHQGIRWREAWRSDMASSLVNAVLNGMAIAPLSRSTIPAGCRPLSAEDGFPEIDSARVLLRRNPRGGSPAINGMAEVLREAFRPLARSGAEAAGEGEALSLAPAPQGQG</sequence>
<keyword evidence="7" id="KW-1185">Reference proteome</keyword>
<evidence type="ECO:0000256" key="3">
    <source>
        <dbReference type="ARBA" id="ARBA00023125"/>
    </source>
</evidence>
<dbReference type="InterPro" id="IPR050176">
    <property type="entry name" value="LTTR"/>
</dbReference>
<dbReference type="PROSITE" id="PS50931">
    <property type="entry name" value="HTH_LYSR"/>
    <property type="match status" value="1"/>
</dbReference>
<accession>A0ABS8CQM3</accession>
<dbReference type="InterPro" id="IPR005119">
    <property type="entry name" value="LysR_subst-bd"/>
</dbReference>
<dbReference type="InterPro" id="IPR036390">
    <property type="entry name" value="WH_DNA-bd_sf"/>
</dbReference>
<dbReference type="SUPFAM" id="SSF46785">
    <property type="entry name" value="Winged helix' DNA-binding domain"/>
    <property type="match status" value="1"/>
</dbReference>
<evidence type="ECO:0000259" key="5">
    <source>
        <dbReference type="PROSITE" id="PS50931"/>
    </source>
</evidence>
<proteinExistence type="inferred from homology"/>
<comment type="similarity">
    <text evidence="1">Belongs to the LysR transcriptional regulatory family.</text>
</comment>
<evidence type="ECO:0000256" key="4">
    <source>
        <dbReference type="ARBA" id="ARBA00023163"/>
    </source>
</evidence>
<gene>
    <name evidence="6" type="ORF">H0485_14195</name>
</gene>